<dbReference type="OrthoDB" id="5741561at2"/>
<dbReference type="AlphaFoldDB" id="A0A3E0UF66"/>
<dbReference type="InterPro" id="IPR012902">
    <property type="entry name" value="N_methyl_site"/>
</dbReference>
<accession>A0A3E0UF66</accession>
<feature type="domain" description="Type IV pilin Tt1218-like" evidence="2">
    <location>
        <begin position="30"/>
        <end position="105"/>
    </location>
</feature>
<organism evidence="3 4">
    <name type="scientific">Thalassotalea euphylliae</name>
    <dbReference type="NCBI Taxonomy" id="1655234"/>
    <lineage>
        <taxon>Bacteria</taxon>
        <taxon>Pseudomonadati</taxon>
        <taxon>Pseudomonadota</taxon>
        <taxon>Gammaproteobacteria</taxon>
        <taxon>Alteromonadales</taxon>
        <taxon>Colwelliaceae</taxon>
        <taxon>Thalassotalea</taxon>
    </lineage>
</organism>
<keyword evidence="1" id="KW-0812">Transmembrane</keyword>
<dbReference type="NCBIfam" id="TIGR02532">
    <property type="entry name" value="IV_pilin_GFxxxE"/>
    <property type="match status" value="1"/>
</dbReference>
<evidence type="ECO:0000256" key="1">
    <source>
        <dbReference type="SAM" id="Phobius"/>
    </source>
</evidence>
<dbReference type="Proteomes" id="UP000256999">
    <property type="component" value="Unassembled WGS sequence"/>
</dbReference>
<dbReference type="NCBIfam" id="TIGR02523">
    <property type="entry name" value="type_IV_pilV"/>
    <property type="match status" value="1"/>
</dbReference>
<keyword evidence="1" id="KW-0472">Membrane</keyword>
<feature type="transmembrane region" description="Helical" evidence="1">
    <location>
        <begin position="12"/>
        <end position="31"/>
    </location>
</feature>
<dbReference type="InterPro" id="IPR013362">
    <property type="entry name" value="Pilus_4_PilV"/>
</dbReference>
<proteinExistence type="predicted"/>
<protein>
    <submittedName>
        <fullName evidence="3">Type IV pilus modification protein PilV</fullName>
    </submittedName>
</protein>
<dbReference type="RefSeq" id="WP_115999441.1">
    <property type="nucleotide sequence ID" value="NZ_QUOV01000001.1"/>
</dbReference>
<evidence type="ECO:0000313" key="3">
    <source>
        <dbReference type="EMBL" id="REL34765.1"/>
    </source>
</evidence>
<dbReference type="Pfam" id="PF07963">
    <property type="entry name" value="N_methyl"/>
    <property type="match status" value="1"/>
</dbReference>
<comment type="caution">
    <text evidence="3">The sequence shown here is derived from an EMBL/GenBank/DDBJ whole genome shotgun (WGS) entry which is preliminary data.</text>
</comment>
<reference evidence="3 4" key="1">
    <citation type="submission" date="2018-08" db="EMBL/GenBank/DDBJ databases">
        <title>Thalassotalea euphylliae genome.</title>
        <authorList>
            <person name="Summers S."/>
            <person name="Rice S.A."/>
            <person name="Freckelton M.L."/>
            <person name="Nedved B.T."/>
            <person name="Hadfield M.G."/>
        </authorList>
    </citation>
    <scope>NUCLEOTIDE SEQUENCE [LARGE SCALE GENOMIC DNA]</scope>
    <source>
        <strain evidence="3 4">H2</strain>
    </source>
</reference>
<dbReference type="InterPro" id="IPR054402">
    <property type="entry name" value="Tt1218-like_dom"/>
</dbReference>
<name>A0A3E0UF66_9GAMM</name>
<gene>
    <name evidence="3" type="primary">pilV</name>
    <name evidence="3" type="ORF">DXX92_05015</name>
</gene>
<keyword evidence="1" id="KW-1133">Transmembrane helix</keyword>
<sequence length="178" mass="18883">MDNCHSRGMALIEVLVALFILATGILGAVAMQTTAKKGSFDAMQRSLASAMAQDIIERIRSNDVSEAILESYEGNYGENARPLPDNLCNNVASPCTAQQIATNDLYEWTNALQGANSKLSNNNTGGLIDARGCITHNAQLVTVVVSWAGRSEVKGAGGGNCDSSADKRRSIVLTAFLF</sequence>
<dbReference type="Pfam" id="PF22150">
    <property type="entry name" value="Tt1218-like"/>
    <property type="match status" value="1"/>
</dbReference>
<evidence type="ECO:0000259" key="2">
    <source>
        <dbReference type="Pfam" id="PF22150"/>
    </source>
</evidence>
<evidence type="ECO:0000313" key="4">
    <source>
        <dbReference type="Proteomes" id="UP000256999"/>
    </source>
</evidence>
<dbReference type="EMBL" id="QUOV01000001">
    <property type="protein sequence ID" value="REL34765.1"/>
    <property type="molecule type" value="Genomic_DNA"/>
</dbReference>